<evidence type="ECO:0000313" key="1">
    <source>
        <dbReference type="EMBL" id="KAK3370977.1"/>
    </source>
</evidence>
<sequence>MMQPVSEFHSKLGDRTDDSVLRPSYMVHIARDLGALRLGSTGEIVETMAILGCRSRTRAFFSRTKGEAKHIFLLCDELDLVIKVGDDDIASILLMIPAHMGEDRELNFMGAYFDKTKANIVRSMSRIFAESPGRFRRVDVQFTNPFEAGYMWLTLVLRMLCWLALRNFHPSDVQLSRIDLMGTRLPVCIN</sequence>
<keyword evidence="2" id="KW-1185">Reference proteome</keyword>
<name>A0AAE0N4Z3_9PEZI</name>
<dbReference type="AlphaFoldDB" id="A0AAE0N4Z3"/>
<gene>
    <name evidence="1" type="ORF">B0T24DRAFT_705674</name>
</gene>
<accession>A0AAE0N4Z3</accession>
<reference evidence="1" key="1">
    <citation type="journal article" date="2023" name="Mol. Phylogenet. Evol.">
        <title>Genome-scale phylogeny and comparative genomics of the fungal order Sordariales.</title>
        <authorList>
            <person name="Hensen N."/>
            <person name="Bonometti L."/>
            <person name="Westerberg I."/>
            <person name="Brannstrom I.O."/>
            <person name="Guillou S."/>
            <person name="Cros-Aarteil S."/>
            <person name="Calhoun S."/>
            <person name="Haridas S."/>
            <person name="Kuo A."/>
            <person name="Mondo S."/>
            <person name="Pangilinan J."/>
            <person name="Riley R."/>
            <person name="LaButti K."/>
            <person name="Andreopoulos B."/>
            <person name="Lipzen A."/>
            <person name="Chen C."/>
            <person name="Yan M."/>
            <person name="Daum C."/>
            <person name="Ng V."/>
            <person name="Clum A."/>
            <person name="Steindorff A."/>
            <person name="Ohm R.A."/>
            <person name="Martin F."/>
            <person name="Silar P."/>
            <person name="Natvig D.O."/>
            <person name="Lalanne C."/>
            <person name="Gautier V."/>
            <person name="Ament-Velasquez S.L."/>
            <person name="Kruys A."/>
            <person name="Hutchinson M.I."/>
            <person name="Powell A.J."/>
            <person name="Barry K."/>
            <person name="Miller A.N."/>
            <person name="Grigoriev I.V."/>
            <person name="Debuchy R."/>
            <person name="Gladieux P."/>
            <person name="Hiltunen Thoren M."/>
            <person name="Johannesson H."/>
        </authorList>
    </citation>
    <scope>NUCLEOTIDE SEQUENCE</scope>
    <source>
        <strain evidence="1">CBS 958.72</strain>
    </source>
</reference>
<evidence type="ECO:0000313" key="2">
    <source>
        <dbReference type="Proteomes" id="UP001287356"/>
    </source>
</evidence>
<proteinExistence type="predicted"/>
<dbReference type="EMBL" id="JAULSN010000005">
    <property type="protein sequence ID" value="KAK3370977.1"/>
    <property type="molecule type" value="Genomic_DNA"/>
</dbReference>
<comment type="caution">
    <text evidence="1">The sequence shown here is derived from an EMBL/GenBank/DDBJ whole genome shotgun (WGS) entry which is preliminary data.</text>
</comment>
<organism evidence="1 2">
    <name type="scientific">Lasiosphaeria ovina</name>
    <dbReference type="NCBI Taxonomy" id="92902"/>
    <lineage>
        <taxon>Eukaryota</taxon>
        <taxon>Fungi</taxon>
        <taxon>Dikarya</taxon>
        <taxon>Ascomycota</taxon>
        <taxon>Pezizomycotina</taxon>
        <taxon>Sordariomycetes</taxon>
        <taxon>Sordariomycetidae</taxon>
        <taxon>Sordariales</taxon>
        <taxon>Lasiosphaeriaceae</taxon>
        <taxon>Lasiosphaeria</taxon>
    </lineage>
</organism>
<protein>
    <submittedName>
        <fullName evidence="1">Uncharacterized protein</fullName>
    </submittedName>
</protein>
<reference evidence="1" key="2">
    <citation type="submission" date="2023-06" db="EMBL/GenBank/DDBJ databases">
        <authorList>
            <consortium name="Lawrence Berkeley National Laboratory"/>
            <person name="Haridas S."/>
            <person name="Hensen N."/>
            <person name="Bonometti L."/>
            <person name="Westerberg I."/>
            <person name="Brannstrom I.O."/>
            <person name="Guillou S."/>
            <person name="Cros-Aarteil S."/>
            <person name="Calhoun S."/>
            <person name="Kuo A."/>
            <person name="Mondo S."/>
            <person name="Pangilinan J."/>
            <person name="Riley R."/>
            <person name="Labutti K."/>
            <person name="Andreopoulos B."/>
            <person name="Lipzen A."/>
            <person name="Chen C."/>
            <person name="Yanf M."/>
            <person name="Daum C."/>
            <person name="Ng V."/>
            <person name="Clum A."/>
            <person name="Steindorff A."/>
            <person name="Ohm R."/>
            <person name="Martin F."/>
            <person name="Silar P."/>
            <person name="Natvig D."/>
            <person name="Lalanne C."/>
            <person name="Gautier V."/>
            <person name="Ament-Velasquez S.L."/>
            <person name="Kruys A."/>
            <person name="Hutchinson M.I."/>
            <person name="Powell A.J."/>
            <person name="Barry K."/>
            <person name="Miller A.N."/>
            <person name="Grigoriev I.V."/>
            <person name="Debuchy R."/>
            <person name="Gladieux P."/>
            <person name="Thoren M.H."/>
            <person name="Johannesson H."/>
        </authorList>
    </citation>
    <scope>NUCLEOTIDE SEQUENCE</scope>
    <source>
        <strain evidence="1">CBS 958.72</strain>
    </source>
</reference>
<dbReference type="Proteomes" id="UP001287356">
    <property type="component" value="Unassembled WGS sequence"/>
</dbReference>